<evidence type="ECO:0000256" key="8">
    <source>
        <dbReference type="ARBA" id="ARBA00023170"/>
    </source>
</evidence>
<organism evidence="12 13">
    <name type="scientific">Hermetia illucens</name>
    <name type="common">Black soldier fly</name>
    <dbReference type="NCBI Taxonomy" id="343691"/>
    <lineage>
        <taxon>Eukaryota</taxon>
        <taxon>Metazoa</taxon>
        <taxon>Ecdysozoa</taxon>
        <taxon>Arthropoda</taxon>
        <taxon>Hexapoda</taxon>
        <taxon>Insecta</taxon>
        <taxon>Pterygota</taxon>
        <taxon>Neoptera</taxon>
        <taxon>Endopterygota</taxon>
        <taxon>Diptera</taxon>
        <taxon>Brachycera</taxon>
        <taxon>Stratiomyomorpha</taxon>
        <taxon>Stratiomyidae</taxon>
        <taxon>Hermetiinae</taxon>
        <taxon>Hermetia</taxon>
    </lineage>
</organism>
<keyword evidence="3" id="KW-0597">Phosphoprotein</keyword>
<feature type="transmembrane region" description="Helical" evidence="11">
    <location>
        <begin position="540"/>
        <end position="557"/>
    </location>
</feature>
<feature type="transmembrane region" description="Helical" evidence="11">
    <location>
        <begin position="653"/>
        <end position="669"/>
    </location>
</feature>
<comment type="similarity">
    <text evidence="2">Belongs to the ERG4/ERG24 family.</text>
</comment>
<feature type="transmembrane region" description="Helical" evidence="11">
    <location>
        <begin position="356"/>
        <end position="377"/>
    </location>
</feature>
<keyword evidence="4 11" id="KW-0812">Transmembrane</keyword>
<dbReference type="GO" id="GO:0005789">
    <property type="term" value="C:endoplasmic reticulum membrane"/>
    <property type="evidence" value="ECO:0007669"/>
    <property type="project" value="TreeGrafter"/>
</dbReference>
<accession>A0A7R8UX77</accession>
<dbReference type="OMA" id="HSSWHRY"/>
<evidence type="ECO:0000256" key="10">
    <source>
        <dbReference type="SAM" id="MobiDB-lite"/>
    </source>
</evidence>
<evidence type="ECO:0008006" key="14">
    <source>
        <dbReference type="Google" id="ProtNLM"/>
    </source>
</evidence>
<dbReference type="Pfam" id="PF01222">
    <property type="entry name" value="ERG4_ERG24"/>
    <property type="match status" value="1"/>
</dbReference>
<keyword evidence="6" id="KW-0238">DNA-binding</keyword>
<dbReference type="PANTHER" id="PTHR21257">
    <property type="entry name" value="DELTA(14)-STEROL REDUCTASE"/>
    <property type="match status" value="1"/>
</dbReference>
<feature type="compositionally biased region" description="Basic residues" evidence="10">
    <location>
        <begin position="22"/>
        <end position="69"/>
    </location>
</feature>
<dbReference type="EMBL" id="LR899012">
    <property type="protein sequence ID" value="CAD7088777.1"/>
    <property type="molecule type" value="Genomic_DNA"/>
</dbReference>
<reference evidence="12 13" key="1">
    <citation type="submission" date="2020-11" db="EMBL/GenBank/DDBJ databases">
        <authorList>
            <person name="Wallbank WR R."/>
            <person name="Pardo Diaz C."/>
            <person name="Kozak K."/>
            <person name="Martin S."/>
            <person name="Jiggins C."/>
            <person name="Moest M."/>
            <person name="Warren A I."/>
            <person name="Generalovic N T."/>
            <person name="Byers J.R.P. K."/>
            <person name="Montejo-Kovacevich G."/>
            <person name="Yen C E."/>
        </authorList>
    </citation>
    <scope>NUCLEOTIDE SEQUENCE [LARGE SCALE GENOMIC DNA]</scope>
</reference>
<dbReference type="FunCoup" id="A0A7R8UX77">
    <property type="interactions" value="625"/>
</dbReference>
<feature type="transmembrane region" description="Helical" evidence="11">
    <location>
        <begin position="270"/>
        <end position="292"/>
    </location>
</feature>
<feature type="region of interest" description="Disordered" evidence="10">
    <location>
        <begin position="202"/>
        <end position="251"/>
    </location>
</feature>
<evidence type="ECO:0000256" key="6">
    <source>
        <dbReference type="ARBA" id="ARBA00023125"/>
    </source>
</evidence>
<evidence type="ECO:0000313" key="13">
    <source>
        <dbReference type="Proteomes" id="UP000594454"/>
    </source>
</evidence>
<dbReference type="GO" id="GO:0003677">
    <property type="term" value="F:DNA binding"/>
    <property type="evidence" value="ECO:0007669"/>
    <property type="project" value="UniProtKB-KW"/>
</dbReference>
<comment type="subcellular location">
    <subcellularLocation>
        <location evidence="1">Nucleus inner membrane</location>
        <topology evidence="1">Multi-pass membrane protein</topology>
    </subcellularLocation>
</comment>
<keyword evidence="13" id="KW-1185">Reference proteome</keyword>
<evidence type="ECO:0000256" key="2">
    <source>
        <dbReference type="ARBA" id="ARBA00005402"/>
    </source>
</evidence>
<evidence type="ECO:0000256" key="5">
    <source>
        <dbReference type="ARBA" id="ARBA00022989"/>
    </source>
</evidence>
<dbReference type="GO" id="GO:0050613">
    <property type="term" value="F:Delta14-sterol reductase activity"/>
    <property type="evidence" value="ECO:0007669"/>
    <property type="project" value="TreeGrafter"/>
</dbReference>
<name>A0A7R8UX77_HERIL</name>
<feature type="compositionally biased region" description="Low complexity" evidence="10">
    <location>
        <begin position="143"/>
        <end position="159"/>
    </location>
</feature>
<evidence type="ECO:0000256" key="4">
    <source>
        <dbReference type="ARBA" id="ARBA00022692"/>
    </source>
</evidence>
<keyword evidence="7 11" id="KW-0472">Membrane</keyword>
<feature type="transmembrane region" description="Helical" evidence="11">
    <location>
        <begin position="563"/>
        <end position="583"/>
    </location>
</feature>
<dbReference type="InterPro" id="IPR001171">
    <property type="entry name" value="ERG24_DHCR-like"/>
</dbReference>
<dbReference type="InParanoid" id="A0A7R8UX77"/>
<sequence>MDVRRTRGRPTLSASEPPPRARSPRKSPARKSPARRSPARKSPTRRSPARKSPARRSPVRKSPSRKSPARTKSPTTTQKDAPGRLTRKKPTATVPPTSPAGKESAPISKEVKEKVEKKSPVKLTTITRTPISISPLKRDLKESSSIQSVSSSTYSSSTRTTIKTRATLDTIDFGQNQSSDRSGGDLEVSKLTSIASFIRRSISKNPTPTPELSHHSRSVSRSVYEDDDNYSKTEYSDNEQENYEPVRLDPSKTSFTKKSLARQNEVPREFGGAIGAALFLLLVPPTVLYLQYSCNTQACRFKCVNVLNTTLATISNLFDRYATGAYVSFLVLIHLLSSFPFGRVVIIPNDRGTGKYYFNSILASLIVLIGLGVGHYFKYPVGSFIWKNYFKFLILSTLSALSLSLCCYVRARKAPSNQLNPYAKSGNFIIDFFLGREISPKWFGVVDIKLACYRASIIATFVYSLLLISRNVQLPSIPVQEQPLNYVDSAKYIIENIQWDPAALLSSSLLAIYTLDLIFNEHHLASSFDLQQEGVGALLLLRYAVTPFLLSTIPRYIVLNKPITIPIWGYALISTIFLLGLIIKRASSSIKYQYRMNPQQSNLLLLDTVPTFQGRRLLLDKYWGTLRQPNYAGDILSLLAYGAPVAWKFAWPPVLSILLIVVFLVHRAIRVNARNFRRYDSAWSRYCSRARHLLVPKVF</sequence>
<evidence type="ECO:0000256" key="11">
    <source>
        <dbReference type="SAM" id="Phobius"/>
    </source>
</evidence>
<gene>
    <name evidence="12" type="ORF">HERILL_LOCUS11372</name>
</gene>
<feature type="transmembrane region" description="Helical" evidence="11">
    <location>
        <begin position="389"/>
        <end position="409"/>
    </location>
</feature>
<feature type="compositionally biased region" description="Basic and acidic residues" evidence="10">
    <location>
        <begin position="109"/>
        <end position="119"/>
    </location>
</feature>
<feature type="region of interest" description="Disordered" evidence="10">
    <location>
        <begin position="1"/>
        <end position="159"/>
    </location>
</feature>
<dbReference type="GO" id="GO:0006695">
    <property type="term" value="P:cholesterol biosynthetic process"/>
    <property type="evidence" value="ECO:0007669"/>
    <property type="project" value="TreeGrafter"/>
</dbReference>
<proteinExistence type="inferred from homology"/>
<feature type="transmembrane region" description="Helical" evidence="11">
    <location>
        <begin position="325"/>
        <end position="344"/>
    </location>
</feature>
<keyword evidence="8" id="KW-0675">Receptor</keyword>
<keyword evidence="9" id="KW-0539">Nucleus</keyword>
<dbReference type="OrthoDB" id="5326588at2759"/>
<evidence type="ECO:0000256" key="9">
    <source>
        <dbReference type="ARBA" id="ARBA00023242"/>
    </source>
</evidence>
<dbReference type="Gene3D" id="1.20.120.1630">
    <property type="match status" value="1"/>
</dbReference>
<dbReference type="PANTHER" id="PTHR21257:SF55">
    <property type="entry name" value="DELTA(14)-STEROL REDUCTASE LBR"/>
    <property type="match status" value="1"/>
</dbReference>
<protein>
    <recommendedName>
        <fullName evidence="14">Lamin-B receptor</fullName>
    </recommendedName>
</protein>
<dbReference type="GO" id="GO:0005637">
    <property type="term" value="C:nuclear inner membrane"/>
    <property type="evidence" value="ECO:0007669"/>
    <property type="project" value="UniProtKB-SubCell"/>
</dbReference>
<feature type="transmembrane region" description="Helical" evidence="11">
    <location>
        <begin position="451"/>
        <end position="469"/>
    </location>
</feature>
<feature type="compositionally biased region" description="Low complexity" evidence="10">
    <location>
        <begin position="121"/>
        <end position="135"/>
    </location>
</feature>
<evidence type="ECO:0000256" key="3">
    <source>
        <dbReference type="ARBA" id="ARBA00022553"/>
    </source>
</evidence>
<dbReference type="Proteomes" id="UP000594454">
    <property type="component" value="Chromosome 4"/>
</dbReference>
<evidence type="ECO:0000313" key="12">
    <source>
        <dbReference type="EMBL" id="CAD7088777.1"/>
    </source>
</evidence>
<evidence type="ECO:0000256" key="7">
    <source>
        <dbReference type="ARBA" id="ARBA00023136"/>
    </source>
</evidence>
<keyword evidence="5 11" id="KW-1133">Transmembrane helix</keyword>
<evidence type="ECO:0000256" key="1">
    <source>
        <dbReference type="ARBA" id="ARBA00004473"/>
    </source>
</evidence>
<dbReference type="AlphaFoldDB" id="A0A7R8UX77"/>